<name>A0A2K5XUR3_MANLE</name>
<protein>
    <submittedName>
        <fullName evidence="1">Uncharacterized protein</fullName>
    </submittedName>
</protein>
<dbReference type="AlphaFoldDB" id="A0A2K5XUR3"/>
<dbReference type="Proteomes" id="UP000233140">
    <property type="component" value="Unassembled WGS sequence"/>
</dbReference>
<accession>A0A2K5XUR3</accession>
<sequence>MSWNFPKVCRILRSSCNFPLSCPAIFLCHVQNCLRLRLASSLSSSSFSMGCVWKGSITGFSIVIAVWFPSQSS</sequence>
<dbReference type="GeneTree" id="ENSGT00910000148921"/>
<reference evidence="1" key="1">
    <citation type="submission" date="2025-05" db="UniProtKB">
        <authorList>
            <consortium name="Ensembl"/>
        </authorList>
    </citation>
    <scope>IDENTIFICATION</scope>
</reference>
<evidence type="ECO:0000313" key="1">
    <source>
        <dbReference type="Ensembl" id="ENSMLEP00000007025.1"/>
    </source>
</evidence>
<proteinExistence type="predicted"/>
<dbReference type="Ensembl" id="ENSMLET00000030300.1">
    <property type="protein sequence ID" value="ENSMLEP00000007025.1"/>
    <property type="gene ID" value="ENSMLEG00000027467.1"/>
</dbReference>
<evidence type="ECO:0000313" key="2">
    <source>
        <dbReference type="Proteomes" id="UP000233140"/>
    </source>
</evidence>
<keyword evidence="2" id="KW-1185">Reference proteome</keyword>
<organism evidence="1 2">
    <name type="scientific">Mandrillus leucophaeus</name>
    <name type="common">Drill</name>
    <name type="synonym">Papio leucophaeus</name>
    <dbReference type="NCBI Taxonomy" id="9568"/>
    <lineage>
        <taxon>Eukaryota</taxon>
        <taxon>Metazoa</taxon>
        <taxon>Chordata</taxon>
        <taxon>Craniata</taxon>
        <taxon>Vertebrata</taxon>
        <taxon>Euteleostomi</taxon>
        <taxon>Mammalia</taxon>
        <taxon>Eutheria</taxon>
        <taxon>Euarchontoglires</taxon>
        <taxon>Primates</taxon>
        <taxon>Haplorrhini</taxon>
        <taxon>Catarrhini</taxon>
        <taxon>Cercopithecidae</taxon>
        <taxon>Cercopithecinae</taxon>
        <taxon>Mandrillus</taxon>
    </lineage>
</organism>
<dbReference type="Ensembl" id="ENSMLET00000029482.1">
    <property type="protein sequence ID" value="ENSMLEP00000006518.1"/>
    <property type="gene ID" value="ENSMLEG00000026837.1"/>
</dbReference>